<evidence type="ECO:0000256" key="7">
    <source>
        <dbReference type="ARBA" id="ARBA00022833"/>
    </source>
</evidence>
<accession>A0ABP1ZZ16</accession>
<reference evidence="14 15" key="1">
    <citation type="submission" date="2015-08" db="EMBL/GenBank/DDBJ databases">
        <authorList>
            <person name="Varghese N."/>
        </authorList>
    </citation>
    <scope>NUCLEOTIDE SEQUENCE [LARGE SCALE GENOMIC DNA]</scope>
    <source>
        <strain evidence="14 15">DSM 18167</strain>
    </source>
</reference>
<dbReference type="InterPro" id="IPR010275">
    <property type="entry name" value="MepK"/>
</dbReference>
<evidence type="ECO:0000256" key="1">
    <source>
        <dbReference type="ARBA" id="ARBA00001947"/>
    </source>
</evidence>
<keyword evidence="7" id="KW-0862">Zinc</keyword>
<name>A0ABP1ZZ16_9HYPH</name>
<dbReference type="EMBL" id="CYHC01000001">
    <property type="protein sequence ID" value="CUA84700.1"/>
    <property type="molecule type" value="Genomic_DNA"/>
</dbReference>
<dbReference type="Pfam" id="PF05951">
    <property type="entry name" value="Peptidase_M15_2"/>
    <property type="match status" value="1"/>
</dbReference>
<feature type="chain" id="PRO_5047318444" description="Murein endopeptidase K" evidence="13">
    <location>
        <begin position="20"/>
        <end position="553"/>
    </location>
</feature>
<comment type="caution">
    <text evidence="14">The sequence shown here is derived from an EMBL/GenBank/DDBJ whole genome shotgun (WGS) entry which is preliminary data.</text>
</comment>
<comment type="similarity">
    <text evidence="10">Belongs to the peptidase M15 family.</text>
</comment>
<dbReference type="PANTHER" id="PTHR37425">
    <property type="match status" value="1"/>
</dbReference>
<keyword evidence="5 13" id="KW-0732">Signal</keyword>
<evidence type="ECO:0000256" key="6">
    <source>
        <dbReference type="ARBA" id="ARBA00022801"/>
    </source>
</evidence>
<evidence type="ECO:0000256" key="8">
    <source>
        <dbReference type="ARBA" id="ARBA00023049"/>
    </source>
</evidence>
<protein>
    <recommendedName>
        <fullName evidence="11">Murein endopeptidase K</fullName>
    </recommendedName>
</protein>
<evidence type="ECO:0000256" key="12">
    <source>
        <dbReference type="SAM" id="MobiDB-lite"/>
    </source>
</evidence>
<organism evidence="14 15">
    <name type="scientific">Chelatococcus sambhunathii</name>
    <dbReference type="NCBI Taxonomy" id="363953"/>
    <lineage>
        <taxon>Bacteria</taxon>
        <taxon>Pseudomonadati</taxon>
        <taxon>Pseudomonadota</taxon>
        <taxon>Alphaproteobacteria</taxon>
        <taxon>Hyphomicrobiales</taxon>
        <taxon>Chelatococcaceae</taxon>
        <taxon>Chelatococcus</taxon>
    </lineage>
</organism>
<keyword evidence="4" id="KW-0479">Metal-binding</keyword>
<comment type="pathway">
    <text evidence="2">Cell wall biogenesis; cell wall polysaccharide biosynthesis.</text>
</comment>
<sequence>MSRVGPCSRAACKILIACAAVVAGTRSLQDAVANGDTRAISLYQTHTKESVTVTFKRNGVYDREALEKLNWILRDWRRDEPIAMDPKLFDVAWAVHREVGSRQPLHVVSGYRAPETNAMLRRRSSAVAKQSQHMRGKAMDFYLPDVNMAQVRAIAMRLQRGGVGYYPTAFNPFVHLDVGSVRSWPRMTRDQLSRLFPDGKTVHIPADGRPMEGYELARAEILSRGDAVAGSYSAYAEAETARPSGSRKSFWASLFGLDEEEDEDFAKPSGNARTRVATAETAPAGGDAAVAADNSNVSFFLRDRRGGGAPTAQPQPPRPTAVAAAPQAEPLVQAPTAVPAVVPLPQARPDGIAPAAVPSAEAPVALAMAPVPPRRPEDAIASVNAIAATAVVANVPAPPSRPVSFAAAGLGSQEIGTRASSDESGALAALAAAASARPPMTRVAGLVPMAYAAADVPVPPIRPLATAASPAVAEEARPTPATPRPVAAAAVPRVLRPLFGGDPVEPPTPSSRIAMAHAAASSPPRPLPASRLAAAAFTLALPLHADGPEAPQP</sequence>
<evidence type="ECO:0000256" key="3">
    <source>
        <dbReference type="ARBA" id="ARBA00022670"/>
    </source>
</evidence>
<feature type="compositionally biased region" description="Low complexity" evidence="12">
    <location>
        <begin position="510"/>
        <end position="528"/>
    </location>
</feature>
<dbReference type="CDD" id="cd14844">
    <property type="entry name" value="Zn-DD-carboxypeptidase_like"/>
    <property type="match status" value="1"/>
</dbReference>
<evidence type="ECO:0000313" key="15">
    <source>
        <dbReference type="Proteomes" id="UP000182178"/>
    </source>
</evidence>
<dbReference type="InterPro" id="IPR009045">
    <property type="entry name" value="Zn_M74/Hedgehog-like"/>
</dbReference>
<dbReference type="Gene3D" id="3.30.1380.10">
    <property type="match status" value="1"/>
</dbReference>
<dbReference type="SUPFAM" id="SSF55166">
    <property type="entry name" value="Hedgehog/DD-peptidase"/>
    <property type="match status" value="1"/>
</dbReference>
<keyword evidence="3" id="KW-0645">Protease</keyword>
<evidence type="ECO:0000256" key="13">
    <source>
        <dbReference type="SAM" id="SignalP"/>
    </source>
</evidence>
<evidence type="ECO:0000256" key="10">
    <source>
        <dbReference type="ARBA" id="ARBA00093448"/>
    </source>
</evidence>
<comment type="cofactor">
    <cofactor evidence="1">
        <name>Zn(2+)</name>
        <dbReference type="ChEBI" id="CHEBI:29105"/>
    </cofactor>
</comment>
<evidence type="ECO:0000256" key="11">
    <source>
        <dbReference type="ARBA" id="ARBA00093666"/>
    </source>
</evidence>
<evidence type="ECO:0000256" key="4">
    <source>
        <dbReference type="ARBA" id="ARBA00022723"/>
    </source>
</evidence>
<proteinExistence type="inferred from homology"/>
<gene>
    <name evidence="14" type="ORF">Ga0061061_101505</name>
</gene>
<keyword evidence="6" id="KW-0378">Hydrolase</keyword>
<dbReference type="PANTHER" id="PTHR37425:SF1">
    <property type="entry name" value="OUTER MEMBRANE PROTEIN"/>
    <property type="match status" value="1"/>
</dbReference>
<feature type="region of interest" description="Disordered" evidence="12">
    <location>
        <begin position="500"/>
        <end position="528"/>
    </location>
</feature>
<keyword evidence="9" id="KW-0961">Cell wall biogenesis/degradation</keyword>
<evidence type="ECO:0000256" key="5">
    <source>
        <dbReference type="ARBA" id="ARBA00022729"/>
    </source>
</evidence>
<evidence type="ECO:0000256" key="9">
    <source>
        <dbReference type="ARBA" id="ARBA00023316"/>
    </source>
</evidence>
<dbReference type="Proteomes" id="UP000182178">
    <property type="component" value="Unassembled WGS sequence"/>
</dbReference>
<keyword evidence="15" id="KW-1185">Reference proteome</keyword>
<evidence type="ECO:0000313" key="14">
    <source>
        <dbReference type="EMBL" id="CUA84700.1"/>
    </source>
</evidence>
<feature type="signal peptide" evidence="13">
    <location>
        <begin position="1"/>
        <end position="19"/>
    </location>
</feature>
<evidence type="ECO:0000256" key="2">
    <source>
        <dbReference type="ARBA" id="ARBA00004776"/>
    </source>
</evidence>
<keyword evidence="8" id="KW-0482">Metalloprotease</keyword>